<dbReference type="InterPro" id="IPR036388">
    <property type="entry name" value="WH-like_DNA-bd_sf"/>
</dbReference>
<keyword evidence="9" id="KW-1185">Reference proteome</keyword>
<accession>A0A2I0SXH2</accession>
<dbReference type="GO" id="GO:0043531">
    <property type="term" value="F:ADP binding"/>
    <property type="evidence" value="ECO:0007669"/>
    <property type="project" value="InterPro"/>
</dbReference>
<feature type="domain" description="OmpR/PhoB-type" evidence="7">
    <location>
        <begin position="2"/>
        <end position="105"/>
    </location>
</feature>
<dbReference type="AlphaFoldDB" id="A0A2I0SXH2"/>
<dbReference type="SMART" id="SM00862">
    <property type="entry name" value="Trans_reg_C"/>
    <property type="match status" value="1"/>
</dbReference>
<reference evidence="8 9" key="1">
    <citation type="submission" date="2017-12" db="EMBL/GenBank/DDBJ databases">
        <title>Streptomyces populusis sp. nov., a novel endophytic actinobacterium isolated from stems of Populus adenopoda Maxim.</title>
        <authorList>
            <person name="Wang Z."/>
        </authorList>
    </citation>
    <scope>NUCLEOTIDE SEQUENCE [LARGE SCALE GENOMIC DNA]</scope>
    <source>
        <strain evidence="8 9">A249</strain>
    </source>
</reference>
<protein>
    <submittedName>
        <fullName evidence="8">SARP family transcriptional regulator</fullName>
    </submittedName>
</protein>
<dbReference type="SUPFAM" id="SSF52540">
    <property type="entry name" value="P-loop containing nucleoside triphosphate hydrolases"/>
    <property type="match status" value="1"/>
</dbReference>
<sequence>MLSTGSSGDSLLELGLLGPLEIRVDGQLLDISAPRLRTVLGTLLLSPGRTVSTRHLAESLWEDDLPADPANQVAACISMLRRTFRQGGVSPELLVTRRPGYQLMVGAGVRIDATVFRELQEEARASSRADDPRRALSQLKSALGLWRGGVLSGMDCRAWQPEIRRLEEEYIALREHCSDVQLGLGLDEDVVTELSVFVEQHPLLERPRAQLMLALFRSGRQADALQMYRATAELLREELGVSPGEDLQRMHKTMLRGTADTPAAKRISRERTLVPHAGSFTDPYGPPCQLPGDLAEFVGRREEIDTLRSAIAPGSGTVPVAVIVGPGGTGKTVLAVHTAHQLRRTFNDGQLYVNLRGMDSDPVPAEEALARFLRELGLSGAAIPDSLDERAALFRSLVAGRRMLLVLDNAGDARQIRPLLPGTDTCGVLVTSRTRLTTVPNAHVLELGVLGRDQAHMLLCQLAGKERVEAEPDVARELVEYCGRLPLAVRIVGAKLASKPHWSLRRAASRLVDERRRLDELAHEGLEVRSSLELSHQGLSPQARRLFRRLALLAAPDFAEWVCAPLLSLSVLEAEDLLEELLDARLVDVVTPVGSPRARYRMHDLVRLFASECLSETEPGVERAAARRRVAATTLALADLAHREVCGGDFTVVHGLGSRPSVSEDVIRLAAGDPLDWYEADRSTITALCAQAAEHDEDEIAWDMAATSRCLFSVRFHFDDWQHTHEVALAAVQRQGNKRGEAALLLGLGDLDLTRRLYERALPLLERSRELFLEVGDRHGYALALRKAACADRIQGRTTTALERWRECLPILREAADLEAQIQVHRWMSQTLLELGRDEEAEGSLRVAVRMAESFEGRSAAQVHLAQADLRLARGELDRAAAAYETSLRATSRLGDLSGRCAALLGQGTVDVRRHRIARALERLGQALDLARSIQDPLLQVEVLLSLAAAHVAEGRRTKAFVLLTEGEELCRRMGAASRRERFTAALADLAGRSPDIGQATGIAGRQVE</sequence>
<dbReference type="InterPro" id="IPR042197">
    <property type="entry name" value="Apaf_helical"/>
</dbReference>
<keyword evidence="2" id="KW-0902">Two-component regulatory system</keyword>
<keyword evidence="3" id="KW-0805">Transcription regulation</keyword>
<dbReference type="Pfam" id="PF03704">
    <property type="entry name" value="BTAD"/>
    <property type="match status" value="1"/>
</dbReference>
<dbReference type="InterPro" id="IPR005158">
    <property type="entry name" value="BTAD"/>
</dbReference>
<organism evidence="8 9">
    <name type="scientific">Streptomyces populi</name>
    <dbReference type="NCBI Taxonomy" id="2058924"/>
    <lineage>
        <taxon>Bacteria</taxon>
        <taxon>Bacillati</taxon>
        <taxon>Actinomycetota</taxon>
        <taxon>Actinomycetes</taxon>
        <taxon>Kitasatosporales</taxon>
        <taxon>Streptomycetaceae</taxon>
        <taxon>Streptomyces</taxon>
    </lineage>
</organism>
<dbReference type="PANTHER" id="PTHR35807:SF1">
    <property type="entry name" value="TRANSCRIPTIONAL REGULATOR REDD"/>
    <property type="match status" value="1"/>
</dbReference>
<dbReference type="InterPro" id="IPR051677">
    <property type="entry name" value="AfsR-DnrI-RedD_regulator"/>
</dbReference>
<evidence type="ECO:0000256" key="1">
    <source>
        <dbReference type="ARBA" id="ARBA00005820"/>
    </source>
</evidence>
<dbReference type="SUPFAM" id="SSF48452">
    <property type="entry name" value="TPR-like"/>
    <property type="match status" value="3"/>
</dbReference>
<dbReference type="InterPro" id="IPR041664">
    <property type="entry name" value="AAA_16"/>
</dbReference>
<dbReference type="InterPro" id="IPR027417">
    <property type="entry name" value="P-loop_NTPase"/>
</dbReference>
<dbReference type="OrthoDB" id="7628974at2"/>
<dbReference type="PANTHER" id="PTHR35807">
    <property type="entry name" value="TRANSCRIPTIONAL REGULATOR REDD-RELATED"/>
    <property type="match status" value="1"/>
</dbReference>
<name>A0A2I0SXH2_9ACTN</name>
<keyword evidence="5" id="KW-0804">Transcription</keyword>
<dbReference type="GO" id="GO:0003677">
    <property type="term" value="F:DNA binding"/>
    <property type="evidence" value="ECO:0007669"/>
    <property type="project" value="UniProtKB-UniRule"/>
</dbReference>
<keyword evidence="4 6" id="KW-0238">DNA-binding</keyword>
<dbReference type="Gene3D" id="1.25.40.10">
    <property type="entry name" value="Tetratricopeptide repeat domain"/>
    <property type="match status" value="2"/>
</dbReference>
<dbReference type="SMART" id="SM01043">
    <property type="entry name" value="BTAD"/>
    <property type="match status" value="1"/>
</dbReference>
<evidence type="ECO:0000256" key="3">
    <source>
        <dbReference type="ARBA" id="ARBA00023015"/>
    </source>
</evidence>
<evidence type="ECO:0000256" key="2">
    <source>
        <dbReference type="ARBA" id="ARBA00023012"/>
    </source>
</evidence>
<evidence type="ECO:0000256" key="6">
    <source>
        <dbReference type="PROSITE-ProRule" id="PRU01091"/>
    </source>
</evidence>
<comment type="caution">
    <text evidence="8">The sequence shown here is derived from an EMBL/GenBank/DDBJ whole genome shotgun (WGS) entry which is preliminary data.</text>
</comment>
<evidence type="ECO:0000259" key="7">
    <source>
        <dbReference type="PROSITE" id="PS51755"/>
    </source>
</evidence>
<evidence type="ECO:0000256" key="5">
    <source>
        <dbReference type="ARBA" id="ARBA00023163"/>
    </source>
</evidence>
<dbReference type="Pfam" id="PF00486">
    <property type="entry name" value="Trans_reg_C"/>
    <property type="match status" value="1"/>
</dbReference>
<dbReference type="Gene3D" id="3.40.50.300">
    <property type="entry name" value="P-loop containing nucleotide triphosphate hydrolases"/>
    <property type="match status" value="1"/>
</dbReference>
<dbReference type="PROSITE" id="PS51755">
    <property type="entry name" value="OMPR_PHOB"/>
    <property type="match status" value="1"/>
</dbReference>
<feature type="DNA-binding region" description="OmpR/PhoB-type" evidence="6">
    <location>
        <begin position="2"/>
        <end position="105"/>
    </location>
</feature>
<dbReference type="CDD" id="cd15831">
    <property type="entry name" value="BTAD"/>
    <property type="match status" value="1"/>
</dbReference>
<dbReference type="RefSeq" id="WP_103547756.1">
    <property type="nucleotide sequence ID" value="NZ_JBHJSK010000006.1"/>
</dbReference>
<dbReference type="SMART" id="SM00382">
    <property type="entry name" value="AAA"/>
    <property type="match status" value="1"/>
</dbReference>
<dbReference type="InterPro" id="IPR001867">
    <property type="entry name" value="OmpR/PhoB-type_DNA-bd"/>
</dbReference>
<evidence type="ECO:0000313" key="9">
    <source>
        <dbReference type="Proteomes" id="UP000236178"/>
    </source>
</evidence>
<dbReference type="GO" id="GO:0000160">
    <property type="term" value="P:phosphorelay signal transduction system"/>
    <property type="evidence" value="ECO:0007669"/>
    <property type="project" value="UniProtKB-KW"/>
</dbReference>
<dbReference type="Gene3D" id="1.10.8.430">
    <property type="entry name" value="Helical domain of apoptotic protease-activating factors"/>
    <property type="match status" value="1"/>
</dbReference>
<evidence type="ECO:0000256" key="4">
    <source>
        <dbReference type="ARBA" id="ARBA00023125"/>
    </source>
</evidence>
<dbReference type="GO" id="GO:0006355">
    <property type="term" value="P:regulation of DNA-templated transcription"/>
    <property type="evidence" value="ECO:0007669"/>
    <property type="project" value="InterPro"/>
</dbReference>
<dbReference type="SUPFAM" id="SSF46894">
    <property type="entry name" value="C-terminal effector domain of the bipartite response regulators"/>
    <property type="match status" value="1"/>
</dbReference>
<comment type="similarity">
    <text evidence="1">Belongs to the AfsR/DnrI/RedD regulatory family.</text>
</comment>
<dbReference type="Gene3D" id="1.10.10.10">
    <property type="entry name" value="Winged helix-like DNA-binding domain superfamily/Winged helix DNA-binding domain"/>
    <property type="match status" value="1"/>
</dbReference>
<dbReference type="Pfam" id="PF13191">
    <property type="entry name" value="AAA_16"/>
    <property type="match status" value="1"/>
</dbReference>
<dbReference type="InterPro" id="IPR016032">
    <property type="entry name" value="Sig_transdc_resp-reg_C-effctor"/>
</dbReference>
<proteinExistence type="inferred from homology"/>
<dbReference type="PRINTS" id="PR00364">
    <property type="entry name" value="DISEASERSIST"/>
</dbReference>
<dbReference type="Proteomes" id="UP000236178">
    <property type="component" value="Unassembled WGS sequence"/>
</dbReference>
<gene>
    <name evidence="8" type="ORF">CW362_03080</name>
</gene>
<dbReference type="EMBL" id="PJOS01000003">
    <property type="protein sequence ID" value="PKT74605.1"/>
    <property type="molecule type" value="Genomic_DNA"/>
</dbReference>
<dbReference type="InterPro" id="IPR011990">
    <property type="entry name" value="TPR-like_helical_dom_sf"/>
</dbReference>
<evidence type="ECO:0000313" key="8">
    <source>
        <dbReference type="EMBL" id="PKT74605.1"/>
    </source>
</evidence>
<dbReference type="InterPro" id="IPR003593">
    <property type="entry name" value="AAA+_ATPase"/>
</dbReference>